<proteinExistence type="predicted"/>
<dbReference type="RefSeq" id="WP_318648693.1">
    <property type="nucleotide sequence ID" value="NZ_CP137852.1"/>
</dbReference>
<name>A0ABZ0PGF4_9PROT</name>
<dbReference type="Proteomes" id="UP001305521">
    <property type="component" value="Chromosome"/>
</dbReference>
<dbReference type="PROSITE" id="PS51257">
    <property type="entry name" value="PROKAR_LIPOPROTEIN"/>
    <property type="match status" value="1"/>
</dbReference>
<evidence type="ECO:0000313" key="2">
    <source>
        <dbReference type="EMBL" id="WPB84729.1"/>
    </source>
</evidence>
<dbReference type="Gene3D" id="3.40.50.1110">
    <property type="entry name" value="SGNH hydrolase"/>
    <property type="match status" value="1"/>
</dbReference>
<protein>
    <submittedName>
        <fullName evidence="2">GDSL-type esterase/lipase family protein</fullName>
    </submittedName>
</protein>
<accession>A0ABZ0PGF4</accession>
<dbReference type="InterPro" id="IPR013830">
    <property type="entry name" value="SGNH_hydro"/>
</dbReference>
<organism evidence="2 3">
    <name type="scientific">Sediminicoccus rosea</name>
    <dbReference type="NCBI Taxonomy" id="1225128"/>
    <lineage>
        <taxon>Bacteria</taxon>
        <taxon>Pseudomonadati</taxon>
        <taxon>Pseudomonadota</taxon>
        <taxon>Alphaproteobacteria</taxon>
        <taxon>Acetobacterales</taxon>
        <taxon>Roseomonadaceae</taxon>
        <taxon>Sediminicoccus</taxon>
    </lineage>
</organism>
<dbReference type="EMBL" id="CP137852">
    <property type="protein sequence ID" value="WPB84729.1"/>
    <property type="molecule type" value="Genomic_DNA"/>
</dbReference>
<keyword evidence="3" id="KW-1185">Reference proteome</keyword>
<feature type="domain" description="SGNH hydrolase-type esterase" evidence="1">
    <location>
        <begin position="249"/>
        <end position="412"/>
    </location>
</feature>
<dbReference type="SUPFAM" id="SSF52266">
    <property type="entry name" value="SGNH hydrolase"/>
    <property type="match status" value="1"/>
</dbReference>
<reference evidence="2 3" key="1">
    <citation type="submission" date="2023-11" db="EMBL/GenBank/DDBJ databases">
        <title>Arctic aerobic anoxygenic photoheterotroph Sediminicoccus rosea KRV36 adapts its photosynthesis to long days of polar summer.</title>
        <authorList>
            <person name="Tomasch J."/>
            <person name="Kopejtka K."/>
            <person name="Bily T."/>
            <person name="Gardiner A.T."/>
            <person name="Gardian Z."/>
            <person name="Shivaramu S."/>
            <person name="Koblizek M."/>
            <person name="Engelhardt F."/>
            <person name="Kaftan D."/>
        </authorList>
    </citation>
    <scope>NUCLEOTIDE SEQUENCE [LARGE SCALE GENOMIC DNA]</scope>
    <source>
        <strain evidence="2 3">R-30</strain>
    </source>
</reference>
<dbReference type="InterPro" id="IPR036514">
    <property type="entry name" value="SGNH_hydro_sf"/>
</dbReference>
<evidence type="ECO:0000313" key="3">
    <source>
        <dbReference type="Proteomes" id="UP001305521"/>
    </source>
</evidence>
<gene>
    <name evidence="2" type="ORF">R9Z33_21880</name>
</gene>
<dbReference type="Gene3D" id="2.60.120.1360">
    <property type="match status" value="1"/>
</dbReference>
<evidence type="ECO:0000259" key="1">
    <source>
        <dbReference type="Pfam" id="PF13472"/>
    </source>
</evidence>
<sequence>MLNRRALFLGSAALLGGCGARPEPLAGEVGGPLILAQARPDTGLESVLPARAGDNPYEPLANALRAAGRGQASRALILILGDSHTAGPVMVGHLRELMQARFGAAGPGRLPPGRAQRPINANQLVEASQSGEWTARSALRASNPGPFGLTGFRLTGTRAGDVITLRSSEAAGFDRVHLGLMAGPEAGSFRLRVDELAVGPVTLRSAGPEFRPLTLDAPPRSRELAIEVTGDGPVELLGWGVDRSGRGVLVEGFGINGATLASLDNRDPTIFARELTNQPPALVILAFGTNEAVDADFDEAAYAVQLTRQIQRLRQTLPRSGIMVMGVPDAGRPVRATRRGRPPQGCAAVSPLPALLRVRAAQRSVAQAQRVGFFDWSAEVTRSPCRLPELARGDAPLMRPDLVHFTPDGYRLTAERLQAHLLRGMGLATRTTAT</sequence>
<dbReference type="Pfam" id="PF13472">
    <property type="entry name" value="Lipase_GDSL_2"/>
    <property type="match status" value="1"/>
</dbReference>